<reference evidence="2" key="2">
    <citation type="submission" date="2023-02" db="EMBL/GenBank/DDBJ databases">
        <authorList>
            <consortium name="DOE Joint Genome Institute"/>
            <person name="Mondo S.J."/>
            <person name="Chang Y."/>
            <person name="Wang Y."/>
            <person name="Ahrendt S."/>
            <person name="Andreopoulos W."/>
            <person name="Barry K."/>
            <person name="Beard J."/>
            <person name="Benny G.L."/>
            <person name="Blankenship S."/>
            <person name="Bonito G."/>
            <person name="Cuomo C."/>
            <person name="Desiro A."/>
            <person name="Gervers K.A."/>
            <person name="Hundley H."/>
            <person name="Kuo A."/>
            <person name="LaButti K."/>
            <person name="Lang B.F."/>
            <person name="Lipzen A."/>
            <person name="O'Donnell K."/>
            <person name="Pangilinan J."/>
            <person name="Reynolds N."/>
            <person name="Sandor L."/>
            <person name="Smith M.W."/>
            <person name="Tsang A."/>
            <person name="Grigoriev I.V."/>
            <person name="Stajich J.E."/>
            <person name="Spatafora J.W."/>
        </authorList>
    </citation>
    <scope>NUCLEOTIDE SEQUENCE</scope>
    <source>
        <strain evidence="2">RSA 2281</strain>
    </source>
</reference>
<gene>
    <name evidence="2" type="ORF">BDA99DRAFT_546858</name>
</gene>
<dbReference type="PROSITE" id="PS00383">
    <property type="entry name" value="TYR_PHOSPHATASE_1"/>
    <property type="match status" value="1"/>
</dbReference>
<evidence type="ECO:0000313" key="2">
    <source>
        <dbReference type="EMBL" id="KAI9264056.1"/>
    </source>
</evidence>
<dbReference type="EMBL" id="JAIXMP010000012">
    <property type="protein sequence ID" value="KAI9264056.1"/>
    <property type="molecule type" value="Genomic_DNA"/>
</dbReference>
<evidence type="ECO:0000313" key="3">
    <source>
        <dbReference type="Proteomes" id="UP001209540"/>
    </source>
</evidence>
<dbReference type="PANTHER" id="PTHR31126:SF1">
    <property type="entry name" value="TYROSINE SPECIFIC PROTEIN PHOSPHATASES DOMAIN-CONTAINING PROTEIN"/>
    <property type="match status" value="1"/>
</dbReference>
<dbReference type="PANTHER" id="PTHR31126">
    <property type="entry name" value="TYROSINE-PROTEIN PHOSPHATASE"/>
    <property type="match status" value="1"/>
</dbReference>
<organism evidence="2 3">
    <name type="scientific">Phascolomyces articulosus</name>
    <dbReference type="NCBI Taxonomy" id="60185"/>
    <lineage>
        <taxon>Eukaryota</taxon>
        <taxon>Fungi</taxon>
        <taxon>Fungi incertae sedis</taxon>
        <taxon>Mucoromycota</taxon>
        <taxon>Mucoromycotina</taxon>
        <taxon>Mucoromycetes</taxon>
        <taxon>Mucorales</taxon>
        <taxon>Lichtheimiaceae</taxon>
        <taxon>Phascolomyces</taxon>
    </lineage>
</organism>
<dbReference type="Pfam" id="PF13350">
    <property type="entry name" value="Y_phosphatase3"/>
    <property type="match status" value="1"/>
</dbReference>
<dbReference type="PROSITE" id="PS50056">
    <property type="entry name" value="TYR_PHOSPHATASE_2"/>
    <property type="match status" value="1"/>
</dbReference>
<accession>A0AAD5PFU6</accession>
<dbReference type="InterPro" id="IPR029021">
    <property type="entry name" value="Prot-tyrosine_phosphatase-like"/>
</dbReference>
<dbReference type="InterPro" id="IPR000387">
    <property type="entry name" value="Tyr_Pase_dom"/>
</dbReference>
<reference evidence="2" key="1">
    <citation type="journal article" date="2022" name="IScience">
        <title>Evolution of zygomycete secretomes and the origins of terrestrial fungal ecologies.</title>
        <authorList>
            <person name="Chang Y."/>
            <person name="Wang Y."/>
            <person name="Mondo S."/>
            <person name="Ahrendt S."/>
            <person name="Andreopoulos W."/>
            <person name="Barry K."/>
            <person name="Beard J."/>
            <person name="Benny G.L."/>
            <person name="Blankenship S."/>
            <person name="Bonito G."/>
            <person name="Cuomo C."/>
            <person name="Desiro A."/>
            <person name="Gervers K.A."/>
            <person name="Hundley H."/>
            <person name="Kuo A."/>
            <person name="LaButti K."/>
            <person name="Lang B.F."/>
            <person name="Lipzen A."/>
            <person name="O'Donnell K."/>
            <person name="Pangilinan J."/>
            <person name="Reynolds N."/>
            <person name="Sandor L."/>
            <person name="Smith M.E."/>
            <person name="Tsang A."/>
            <person name="Grigoriev I.V."/>
            <person name="Stajich J.E."/>
            <person name="Spatafora J.W."/>
        </authorList>
    </citation>
    <scope>NUCLEOTIDE SEQUENCE</scope>
    <source>
        <strain evidence="2">RSA 2281</strain>
    </source>
</reference>
<dbReference type="InterPro" id="IPR026893">
    <property type="entry name" value="Tyr/Ser_Pase_IphP-type"/>
</dbReference>
<dbReference type="Gene3D" id="3.90.190.10">
    <property type="entry name" value="Protein tyrosine phosphatase superfamily"/>
    <property type="match status" value="1"/>
</dbReference>
<dbReference type="AlphaFoldDB" id="A0AAD5PFU6"/>
<comment type="caution">
    <text evidence="2">The sequence shown here is derived from an EMBL/GenBank/DDBJ whole genome shotgun (WGS) entry which is preliminary data.</text>
</comment>
<dbReference type="GO" id="GO:0004721">
    <property type="term" value="F:phosphoprotein phosphatase activity"/>
    <property type="evidence" value="ECO:0007669"/>
    <property type="project" value="InterPro"/>
</dbReference>
<evidence type="ECO:0000259" key="1">
    <source>
        <dbReference type="PROSITE" id="PS50056"/>
    </source>
</evidence>
<dbReference type="InterPro" id="IPR016130">
    <property type="entry name" value="Tyr_Pase_AS"/>
</dbReference>
<keyword evidence="3" id="KW-1185">Reference proteome</keyword>
<name>A0AAD5PFU6_9FUNG</name>
<proteinExistence type="predicted"/>
<dbReference type="SUPFAM" id="SSF52799">
    <property type="entry name" value="(Phosphotyrosine protein) phosphatases II"/>
    <property type="match status" value="1"/>
</dbReference>
<dbReference type="Proteomes" id="UP001209540">
    <property type="component" value="Unassembled WGS sequence"/>
</dbReference>
<protein>
    <submittedName>
        <fullName evidence="2">Tyrosine phosphatase family-domain-containing protein</fullName>
    </submittedName>
</protein>
<sequence>MNVCIPRWIDVEGVKNFRDIGGWPIKDGSGYVRERTVFRSAQLGGITKNGIQTLRHLGITGVFDFRSDIELKDQSMRMPEISGITHYQCPMFKDEDFAPEKKEENLLNFFQGPEGVFKGYRDMLVKAKDQYRKIFLYILEHPDDAIIVHCRMGKDRTGLFFALLLGICGVDDDIIANEFAMTTIGAWEPKKTLEVWAQHLGITFDQAKEGLSAS</sequence>
<feature type="domain" description="Tyrosine specific protein phosphatases" evidence="1">
    <location>
        <begin position="121"/>
        <end position="165"/>
    </location>
</feature>